<dbReference type="CDD" id="cd20557">
    <property type="entry name" value="CYCLIN_ScPCL1-like"/>
    <property type="match status" value="1"/>
</dbReference>
<dbReference type="Proteomes" id="UP000001194">
    <property type="component" value="Unassembled WGS sequence"/>
</dbReference>
<name>B0DNQ4_LACBS</name>
<organism evidence="2">
    <name type="scientific">Laccaria bicolor (strain S238N-H82 / ATCC MYA-4686)</name>
    <name type="common">Bicoloured deceiver</name>
    <name type="synonym">Laccaria laccata var. bicolor</name>
    <dbReference type="NCBI Taxonomy" id="486041"/>
    <lineage>
        <taxon>Eukaryota</taxon>
        <taxon>Fungi</taxon>
        <taxon>Dikarya</taxon>
        <taxon>Basidiomycota</taxon>
        <taxon>Agaricomycotina</taxon>
        <taxon>Agaricomycetes</taxon>
        <taxon>Agaricomycetidae</taxon>
        <taxon>Agaricales</taxon>
        <taxon>Agaricineae</taxon>
        <taxon>Hydnangiaceae</taxon>
        <taxon>Laccaria</taxon>
    </lineage>
</organism>
<dbReference type="Gene3D" id="1.10.472.10">
    <property type="entry name" value="Cyclin-like"/>
    <property type="match status" value="1"/>
</dbReference>
<keyword evidence="2" id="KW-1185">Reference proteome</keyword>
<dbReference type="InParanoid" id="B0DNQ4"/>
<dbReference type="RefSeq" id="XP_001885617.1">
    <property type="nucleotide sequence ID" value="XM_001885582.1"/>
</dbReference>
<accession>B0DNQ4</accession>
<reference evidence="1 2" key="1">
    <citation type="journal article" date="2008" name="Nature">
        <title>The genome of Laccaria bicolor provides insights into mycorrhizal symbiosis.</title>
        <authorList>
            <person name="Martin F."/>
            <person name="Aerts A."/>
            <person name="Ahren D."/>
            <person name="Brun A."/>
            <person name="Danchin E.G.J."/>
            <person name="Duchaussoy F."/>
            <person name="Gibon J."/>
            <person name="Kohler A."/>
            <person name="Lindquist E."/>
            <person name="Pereda V."/>
            <person name="Salamov A."/>
            <person name="Shapiro H.J."/>
            <person name="Wuyts J."/>
            <person name="Blaudez D."/>
            <person name="Buee M."/>
            <person name="Brokstein P."/>
            <person name="Canbaeck B."/>
            <person name="Cohen D."/>
            <person name="Courty P.E."/>
            <person name="Coutinho P.M."/>
            <person name="Delaruelle C."/>
            <person name="Detter J.C."/>
            <person name="Deveau A."/>
            <person name="DiFazio S."/>
            <person name="Duplessis S."/>
            <person name="Fraissinet-Tachet L."/>
            <person name="Lucic E."/>
            <person name="Frey-Klett P."/>
            <person name="Fourrey C."/>
            <person name="Feussner I."/>
            <person name="Gay G."/>
            <person name="Grimwood J."/>
            <person name="Hoegger P.J."/>
            <person name="Jain P."/>
            <person name="Kilaru S."/>
            <person name="Labbe J."/>
            <person name="Lin Y.C."/>
            <person name="Legue V."/>
            <person name="Le Tacon F."/>
            <person name="Marmeisse R."/>
            <person name="Melayah D."/>
            <person name="Montanini B."/>
            <person name="Muratet M."/>
            <person name="Nehls U."/>
            <person name="Niculita-Hirzel H."/>
            <person name="Oudot-Le Secq M.P."/>
            <person name="Peter M."/>
            <person name="Quesneville H."/>
            <person name="Rajashekar B."/>
            <person name="Reich M."/>
            <person name="Rouhier N."/>
            <person name="Schmutz J."/>
            <person name="Yin T."/>
            <person name="Chalot M."/>
            <person name="Henrissat B."/>
            <person name="Kuees U."/>
            <person name="Lucas S."/>
            <person name="Van de Peer Y."/>
            <person name="Podila G.K."/>
            <person name="Polle A."/>
            <person name="Pukkila P.J."/>
            <person name="Richardson P.M."/>
            <person name="Rouze P."/>
            <person name="Sanders I.R."/>
            <person name="Stajich J.E."/>
            <person name="Tunlid A."/>
            <person name="Tuskan G."/>
            <person name="Grigoriev I.V."/>
        </authorList>
    </citation>
    <scope>NUCLEOTIDE SEQUENCE [LARGE SCALE GENOMIC DNA]</scope>
    <source>
        <strain evidence="2">S238N-H82 / ATCC MYA-4686</strain>
    </source>
</reference>
<sequence>MFGFQQENPRESVLSAWTVSSFLSEKVLVESSYPDEKLYPVRLCRCAGAQSHVDDVTHYLINQLGHSELPDSHAPTTQERLSSYIPEIVNRTTDHLFDVAGVVAAAYILLQRHQDALSRVSQTAAASSSSPGWNGHGLFLSAFIFAAVEQTHNPHVLNNLKFWCSFSGFTAQEVVEMKNQLYAELHGKVWMFAEIMESANKLPARKMLAVWRQNSEDEESEEMEEVGETSRGRDSLRPSRLKLKVARFSSRLFRLRLLFDDRGFLMISSFSSSSSILKASTFNGLSAMENPPVRIPHHRYRTCQVRKGGTMTPRSILTSRHPILFIGGPLAAFKYRITVFLSHTHRSQIRHSGRSTNLAAFIMTAISTTSYSVSSMGSSPFTTSITPSPLTHSPALLDSHSPHSSLYAHLHLERTPRRSSIGQYDTFFGLDDVVASFSDYLVDVFGCPLKLESPGTLKIEPRLQNFIAEVVYSAGLPISVASAALILLKRLQAQMPKLTKPSGLSGHRLFLAAFIIAAREQSLCYGDSRKENKIFSASYWSKISMFSTREIDEFTSQFFDRLEGNVTVFPSRAVTLEQTGRPFVIKSYWSIAHSASRGNVRDKLRGSMLSGGPAKRKRSIKAVIASFFLSKRSS</sequence>
<dbReference type="GeneID" id="6081252"/>
<gene>
    <name evidence="1" type="ORF">LACBIDRAFT_331184</name>
</gene>
<protein>
    <submittedName>
        <fullName evidence="1">Predicted protein</fullName>
    </submittedName>
</protein>
<dbReference type="AlphaFoldDB" id="B0DNQ4"/>
<evidence type="ECO:0000313" key="2">
    <source>
        <dbReference type="Proteomes" id="UP000001194"/>
    </source>
</evidence>
<dbReference type="KEGG" id="lbc:LACBIDRAFT_331184"/>
<dbReference type="EMBL" id="DS547122">
    <property type="protein sequence ID" value="EDR03764.1"/>
    <property type="molecule type" value="Genomic_DNA"/>
</dbReference>
<proteinExistence type="predicted"/>
<dbReference type="OrthoDB" id="3091725at2759"/>
<dbReference type="HOGENOM" id="CLU_431526_0_0_1"/>
<dbReference type="STRING" id="486041.B0DNQ4"/>
<evidence type="ECO:0000313" key="1">
    <source>
        <dbReference type="EMBL" id="EDR03764.1"/>
    </source>
</evidence>